<dbReference type="RefSeq" id="WP_244175192.1">
    <property type="nucleotide sequence ID" value="NZ_FNVP01000002.1"/>
</dbReference>
<feature type="transmembrane region" description="Helical" evidence="1">
    <location>
        <begin position="45"/>
        <end position="67"/>
    </location>
</feature>
<reference evidence="3" key="1">
    <citation type="submission" date="2016-10" db="EMBL/GenBank/DDBJ databases">
        <authorList>
            <person name="Varghese N."/>
            <person name="Submissions S."/>
        </authorList>
    </citation>
    <scope>NUCLEOTIDE SEQUENCE [LARGE SCALE GENOMIC DNA]</scope>
    <source>
        <strain evidence="3">CGMCC 1.9230</strain>
    </source>
</reference>
<evidence type="ECO:0000256" key="1">
    <source>
        <dbReference type="SAM" id="Phobius"/>
    </source>
</evidence>
<keyword evidence="1" id="KW-0812">Transmembrane</keyword>
<dbReference type="AlphaFoldDB" id="A0A1H5UQG4"/>
<keyword evidence="1" id="KW-0472">Membrane</keyword>
<gene>
    <name evidence="2" type="ORF">SAMN04488130_102368</name>
</gene>
<accession>A0A1H5UQG4</accession>
<proteinExistence type="predicted"/>
<keyword evidence="3" id="KW-1185">Reference proteome</keyword>
<evidence type="ECO:0000313" key="2">
    <source>
        <dbReference type="EMBL" id="SEF77224.1"/>
    </source>
</evidence>
<keyword evidence="1" id="KW-1133">Transmembrane helix</keyword>
<dbReference type="Proteomes" id="UP000236737">
    <property type="component" value="Unassembled WGS sequence"/>
</dbReference>
<name>A0A1H5UQG4_9FLAO</name>
<organism evidence="2 3">
    <name type="scientific">Flavobacterium urumqiense</name>
    <dbReference type="NCBI Taxonomy" id="935224"/>
    <lineage>
        <taxon>Bacteria</taxon>
        <taxon>Pseudomonadati</taxon>
        <taxon>Bacteroidota</taxon>
        <taxon>Flavobacteriia</taxon>
        <taxon>Flavobacteriales</taxon>
        <taxon>Flavobacteriaceae</taxon>
        <taxon>Flavobacterium</taxon>
    </lineage>
</organism>
<dbReference type="EMBL" id="FNVP01000002">
    <property type="protein sequence ID" value="SEF77224.1"/>
    <property type="molecule type" value="Genomic_DNA"/>
</dbReference>
<evidence type="ECO:0000313" key="3">
    <source>
        <dbReference type="Proteomes" id="UP000236737"/>
    </source>
</evidence>
<protein>
    <submittedName>
        <fullName evidence="2">Uncharacterized protein</fullName>
    </submittedName>
</protein>
<sequence>MNTLPNKFYLFIAFLFGTFFAIAGNPALPEPNPSGRRKPPPPPGLPIDENIFILIIIALIFGIYVIYSHKLKTKTPI</sequence>